<evidence type="ECO:0000256" key="5">
    <source>
        <dbReference type="ARBA" id="ARBA00022692"/>
    </source>
</evidence>
<keyword evidence="6 9" id="KW-1133">Transmembrane helix</keyword>
<feature type="transmembrane region" description="Helical" evidence="9">
    <location>
        <begin position="56"/>
        <end position="75"/>
    </location>
</feature>
<keyword evidence="7" id="KW-0406">Ion transport</keyword>
<feature type="domain" description="Cation/H+ exchanger transmembrane" evidence="10">
    <location>
        <begin position="16"/>
        <end position="398"/>
    </location>
</feature>
<reference evidence="12" key="1">
    <citation type="submission" date="2021-01" db="EMBL/GenBank/DDBJ databases">
        <title>Modified the classification status of verrucomicrobia.</title>
        <authorList>
            <person name="Feng X."/>
        </authorList>
    </citation>
    <scope>NUCLEOTIDE SEQUENCE</scope>
    <source>
        <strain evidence="12">_KCTC 22039</strain>
    </source>
</reference>
<evidence type="ECO:0000256" key="9">
    <source>
        <dbReference type="SAM" id="Phobius"/>
    </source>
</evidence>
<dbReference type="InterPro" id="IPR003148">
    <property type="entry name" value="RCK_N"/>
</dbReference>
<dbReference type="AlphaFoldDB" id="A0A8J7MHH0"/>
<protein>
    <submittedName>
        <fullName evidence="12">Cation:proton antiporter</fullName>
    </submittedName>
</protein>
<dbReference type="GO" id="GO:1902600">
    <property type="term" value="P:proton transmembrane transport"/>
    <property type="evidence" value="ECO:0007669"/>
    <property type="project" value="InterPro"/>
</dbReference>
<dbReference type="SUPFAM" id="SSF51735">
    <property type="entry name" value="NAD(P)-binding Rossmann-fold domains"/>
    <property type="match status" value="1"/>
</dbReference>
<keyword evidence="8 9" id="KW-0472">Membrane</keyword>
<feature type="transmembrane region" description="Helical" evidence="9">
    <location>
        <begin position="300"/>
        <end position="321"/>
    </location>
</feature>
<dbReference type="PANTHER" id="PTHR32507">
    <property type="entry name" value="NA(+)/H(+) ANTIPORTER 1"/>
    <property type="match status" value="1"/>
</dbReference>
<dbReference type="Gene3D" id="3.40.50.720">
    <property type="entry name" value="NAD(P)-binding Rossmann-like Domain"/>
    <property type="match status" value="1"/>
</dbReference>
<feature type="transmembrane region" description="Helical" evidence="9">
    <location>
        <begin position="333"/>
        <end position="352"/>
    </location>
</feature>
<evidence type="ECO:0000259" key="11">
    <source>
        <dbReference type="Pfam" id="PF02254"/>
    </source>
</evidence>
<dbReference type="Pfam" id="PF02254">
    <property type="entry name" value="TrkA_N"/>
    <property type="match status" value="1"/>
</dbReference>
<evidence type="ECO:0000256" key="1">
    <source>
        <dbReference type="ARBA" id="ARBA00004651"/>
    </source>
</evidence>
<dbReference type="GO" id="GO:0015297">
    <property type="term" value="F:antiporter activity"/>
    <property type="evidence" value="ECO:0007669"/>
    <property type="project" value="UniProtKB-KW"/>
</dbReference>
<evidence type="ECO:0000256" key="8">
    <source>
        <dbReference type="ARBA" id="ARBA00023136"/>
    </source>
</evidence>
<gene>
    <name evidence="12" type="ORF">JIN82_16755</name>
</gene>
<dbReference type="Gene3D" id="1.20.1530.20">
    <property type="match status" value="1"/>
</dbReference>
<feature type="transmembrane region" description="Helical" evidence="9">
    <location>
        <begin position="372"/>
        <end position="392"/>
    </location>
</feature>
<dbReference type="GO" id="GO:0006813">
    <property type="term" value="P:potassium ion transport"/>
    <property type="evidence" value="ECO:0007669"/>
    <property type="project" value="InterPro"/>
</dbReference>
<evidence type="ECO:0000313" key="13">
    <source>
        <dbReference type="Proteomes" id="UP000624703"/>
    </source>
</evidence>
<proteinExistence type="predicted"/>
<keyword evidence="5 9" id="KW-0812">Transmembrane</keyword>
<organism evidence="12 13">
    <name type="scientific">Persicirhabdus sediminis</name>
    <dbReference type="NCBI Taxonomy" id="454144"/>
    <lineage>
        <taxon>Bacteria</taxon>
        <taxon>Pseudomonadati</taxon>
        <taxon>Verrucomicrobiota</taxon>
        <taxon>Verrucomicrobiia</taxon>
        <taxon>Verrucomicrobiales</taxon>
        <taxon>Verrucomicrobiaceae</taxon>
        <taxon>Persicirhabdus</taxon>
    </lineage>
</organism>
<evidence type="ECO:0000256" key="3">
    <source>
        <dbReference type="ARBA" id="ARBA00022449"/>
    </source>
</evidence>
<dbReference type="InterPro" id="IPR006153">
    <property type="entry name" value="Cation/H_exchanger_TM"/>
</dbReference>
<keyword evidence="2" id="KW-0813">Transport</keyword>
<evidence type="ECO:0000256" key="4">
    <source>
        <dbReference type="ARBA" id="ARBA00022475"/>
    </source>
</evidence>
<keyword evidence="13" id="KW-1185">Reference proteome</keyword>
<evidence type="ECO:0000256" key="2">
    <source>
        <dbReference type="ARBA" id="ARBA00022448"/>
    </source>
</evidence>
<feature type="domain" description="RCK N-terminal" evidence="11">
    <location>
        <begin position="413"/>
        <end position="511"/>
    </location>
</feature>
<evidence type="ECO:0000259" key="10">
    <source>
        <dbReference type="Pfam" id="PF00999"/>
    </source>
</evidence>
<evidence type="ECO:0000256" key="7">
    <source>
        <dbReference type="ARBA" id="ARBA00023065"/>
    </source>
</evidence>
<dbReference type="PANTHER" id="PTHR32507:SF0">
    <property type="entry name" value="NA(+)_H(+) ANTIPORTER 2-RELATED"/>
    <property type="match status" value="1"/>
</dbReference>
<dbReference type="InterPro" id="IPR038770">
    <property type="entry name" value="Na+/solute_symporter_sf"/>
</dbReference>
<dbReference type="GO" id="GO:0005886">
    <property type="term" value="C:plasma membrane"/>
    <property type="evidence" value="ECO:0007669"/>
    <property type="project" value="UniProtKB-SubCell"/>
</dbReference>
<feature type="transmembrane region" description="Helical" evidence="9">
    <location>
        <begin position="87"/>
        <end position="110"/>
    </location>
</feature>
<keyword evidence="4" id="KW-1003">Cell membrane</keyword>
<sequence>MAPLTYLTLILGIGILAQWLAWRFRFPSILLLLISGFALEFFSGVSIDAYLREDVLLAGIGLCVSLILFEGGLTLKFADLRESGTPVLRLCTIAVVVSFILTGAVTHYILGYDWRVAGLLGAILVVTGPTVIAPLLRHIKPSRKVGNIVKWEGIVVDPIGAILAVLIFQAAIAGDADQAQKVILISLGKTILVGGVMAVILAKLIEQMLKRHLIPDFLHSVVLLAINAVAFSASNEIQPESGLLTSTVLGIALANQKSVSVKHILEFKENLRVLIISLLFVVLSGRIAPASIYAVLVPGLILLFFLIVIIRPASVFIANIFSKKVSLPEKAFLAALAPRGIVAAAVTSVFALEMEHAAKAGHLSPHIAEQANHMVALIFIVIIGTVTFYGLLAAPIARRLGLAAKNPRGVLFAGAAHWTRLIAKALQDDGHSVLLLDTNYDRVARARVHGLNAKRANILSEYVEEELDLTGLGQLIACTPNDEVNSLASQEFIHIFGSENIWQVAPRDDNRSTATAVASRMRSRISFPGRPQHLQLESLAKNGATIEKSILNEALNYASYVEQNPEHIVLFVDNPEKGGLKAASEDTKAPGAGTIIYSLVPATSA</sequence>
<dbReference type="EMBL" id="JAENIM010000047">
    <property type="protein sequence ID" value="MBK1792817.1"/>
    <property type="molecule type" value="Genomic_DNA"/>
</dbReference>
<feature type="transmembrane region" description="Helical" evidence="9">
    <location>
        <begin position="217"/>
        <end position="235"/>
    </location>
</feature>
<accession>A0A8J7MHH0</accession>
<dbReference type="RefSeq" id="WP_200312823.1">
    <property type="nucleotide sequence ID" value="NZ_JAENIM010000047.1"/>
</dbReference>
<evidence type="ECO:0000313" key="12">
    <source>
        <dbReference type="EMBL" id="MBK1792817.1"/>
    </source>
</evidence>
<comment type="caution">
    <text evidence="12">The sequence shown here is derived from an EMBL/GenBank/DDBJ whole genome shotgun (WGS) entry which is preliminary data.</text>
</comment>
<evidence type="ECO:0000256" key="6">
    <source>
        <dbReference type="ARBA" id="ARBA00022989"/>
    </source>
</evidence>
<feature type="transmembrane region" description="Helical" evidence="9">
    <location>
        <begin position="116"/>
        <end position="136"/>
    </location>
</feature>
<dbReference type="Pfam" id="PF00999">
    <property type="entry name" value="Na_H_Exchanger"/>
    <property type="match status" value="1"/>
</dbReference>
<dbReference type="InterPro" id="IPR036291">
    <property type="entry name" value="NAD(P)-bd_dom_sf"/>
</dbReference>
<feature type="transmembrane region" description="Helical" evidence="9">
    <location>
        <begin position="6"/>
        <end position="22"/>
    </location>
</feature>
<feature type="transmembrane region" description="Helical" evidence="9">
    <location>
        <begin position="271"/>
        <end position="294"/>
    </location>
</feature>
<keyword evidence="3" id="KW-0050">Antiport</keyword>
<feature type="transmembrane region" description="Helical" evidence="9">
    <location>
        <begin position="148"/>
        <end position="171"/>
    </location>
</feature>
<feature type="transmembrane region" description="Helical" evidence="9">
    <location>
        <begin position="29"/>
        <end position="50"/>
    </location>
</feature>
<comment type="subcellular location">
    <subcellularLocation>
        <location evidence="1">Cell membrane</location>
        <topology evidence="1">Multi-pass membrane protein</topology>
    </subcellularLocation>
</comment>
<name>A0A8J7MHH0_9BACT</name>
<feature type="transmembrane region" description="Helical" evidence="9">
    <location>
        <begin position="183"/>
        <end position="205"/>
    </location>
</feature>
<dbReference type="Proteomes" id="UP000624703">
    <property type="component" value="Unassembled WGS sequence"/>
</dbReference>